<dbReference type="GO" id="GO:0046872">
    <property type="term" value="F:metal ion binding"/>
    <property type="evidence" value="ECO:0007669"/>
    <property type="project" value="UniProtKB-KW"/>
</dbReference>
<dbReference type="SUPFAM" id="SSF46458">
    <property type="entry name" value="Globin-like"/>
    <property type="match status" value="1"/>
</dbReference>
<keyword evidence="1" id="KW-0813">Transport</keyword>
<evidence type="ECO:0000256" key="2">
    <source>
        <dbReference type="ARBA" id="ARBA00022617"/>
    </source>
</evidence>
<keyword evidence="6" id="KW-1185">Reference proteome</keyword>
<dbReference type="GO" id="GO:0020037">
    <property type="term" value="F:heme binding"/>
    <property type="evidence" value="ECO:0007669"/>
    <property type="project" value="InterPro"/>
</dbReference>
<evidence type="ECO:0000256" key="4">
    <source>
        <dbReference type="ARBA" id="ARBA00023004"/>
    </source>
</evidence>
<proteinExistence type="predicted"/>
<keyword evidence="2" id="KW-0349">Heme</keyword>
<dbReference type="RefSeq" id="WP_245821362.1">
    <property type="nucleotide sequence ID" value="NZ_FTOA01000003.1"/>
</dbReference>
<dbReference type="InterPro" id="IPR012292">
    <property type="entry name" value="Globin/Proto"/>
</dbReference>
<keyword evidence="4" id="KW-0408">Iron</keyword>
<protein>
    <submittedName>
        <fullName evidence="5">Hemoglobin</fullName>
    </submittedName>
</protein>
<keyword evidence="3" id="KW-0479">Metal-binding</keyword>
<evidence type="ECO:0000313" key="5">
    <source>
        <dbReference type="EMBL" id="SIS70392.1"/>
    </source>
</evidence>
<organism evidence="5 6">
    <name type="scientific">Insolitispirillum peregrinum</name>
    <dbReference type="NCBI Taxonomy" id="80876"/>
    <lineage>
        <taxon>Bacteria</taxon>
        <taxon>Pseudomonadati</taxon>
        <taxon>Pseudomonadota</taxon>
        <taxon>Alphaproteobacteria</taxon>
        <taxon>Rhodospirillales</taxon>
        <taxon>Novispirillaceae</taxon>
        <taxon>Insolitispirillum</taxon>
    </lineage>
</organism>
<dbReference type="Gene3D" id="1.10.490.10">
    <property type="entry name" value="Globins"/>
    <property type="match status" value="1"/>
</dbReference>
<evidence type="ECO:0000256" key="1">
    <source>
        <dbReference type="ARBA" id="ARBA00022448"/>
    </source>
</evidence>
<dbReference type="AlphaFoldDB" id="A0A1N7L961"/>
<name>A0A1N7L961_9PROT</name>
<accession>A0A1N7L961</accession>
<dbReference type="CDD" id="cd08916">
    <property type="entry name" value="TrHb3_P"/>
    <property type="match status" value="1"/>
</dbReference>
<dbReference type="Proteomes" id="UP000185678">
    <property type="component" value="Unassembled WGS sequence"/>
</dbReference>
<reference evidence="5 6" key="1">
    <citation type="submission" date="2017-01" db="EMBL/GenBank/DDBJ databases">
        <authorList>
            <person name="Mah S.A."/>
            <person name="Swanson W.J."/>
            <person name="Moy G.W."/>
            <person name="Vacquier V.D."/>
        </authorList>
    </citation>
    <scope>NUCLEOTIDE SEQUENCE [LARGE SCALE GENOMIC DNA]</scope>
    <source>
        <strain evidence="5 6">DSM 11589</strain>
    </source>
</reference>
<dbReference type="Pfam" id="PF01152">
    <property type="entry name" value="Bac_globin"/>
    <property type="match status" value="1"/>
</dbReference>
<sequence>MSDHYQSWQPELRMTTLSDEQISLLVHTFYGKIRQHEELGPVFEEKLAGKWGPHLDKMVDFWATMMTGSKRYDGRPLPVHVGLPGLHDHHFGQWLVLFRETARELFSEQIAEQFIERAERMAQSFRYAIALHEGRPLPPVGDKP</sequence>
<dbReference type="STRING" id="80876.SAMN05421779_103185"/>
<dbReference type="EMBL" id="FTOA01000003">
    <property type="protein sequence ID" value="SIS70392.1"/>
    <property type="molecule type" value="Genomic_DNA"/>
</dbReference>
<evidence type="ECO:0000256" key="3">
    <source>
        <dbReference type="ARBA" id="ARBA00022723"/>
    </source>
</evidence>
<evidence type="ECO:0000313" key="6">
    <source>
        <dbReference type="Proteomes" id="UP000185678"/>
    </source>
</evidence>
<dbReference type="GO" id="GO:0019825">
    <property type="term" value="F:oxygen binding"/>
    <property type="evidence" value="ECO:0007669"/>
    <property type="project" value="InterPro"/>
</dbReference>
<gene>
    <name evidence="5" type="ORF">SAMN05421779_103185</name>
</gene>
<dbReference type="InterPro" id="IPR009050">
    <property type="entry name" value="Globin-like_sf"/>
</dbReference>
<dbReference type="InterPro" id="IPR001486">
    <property type="entry name" value="Hemoglobin_trunc"/>
</dbReference>